<keyword evidence="2 3" id="KW-0342">GTP-binding</keyword>
<feature type="binding site" evidence="4">
    <location>
        <position position="32"/>
    </location>
    <ligand>
        <name>Mg(2+)</name>
        <dbReference type="ChEBI" id="CHEBI:18420"/>
    </ligand>
</feature>
<proteinExistence type="predicted"/>
<feature type="binding site" evidence="4">
    <location>
        <position position="49"/>
    </location>
    <ligand>
        <name>Mg(2+)</name>
        <dbReference type="ChEBI" id="CHEBI:18420"/>
    </ligand>
</feature>
<dbReference type="SMART" id="SM00178">
    <property type="entry name" value="SAR"/>
    <property type="match status" value="1"/>
</dbReference>
<dbReference type="GO" id="GO:0005525">
    <property type="term" value="F:GTP binding"/>
    <property type="evidence" value="ECO:0007669"/>
    <property type="project" value="UniProtKB-KW"/>
</dbReference>
<reference evidence="5 6" key="1">
    <citation type="submission" date="2014-04" db="EMBL/GenBank/DDBJ databases">
        <authorList>
            <consortium name="DOE Joint Genome Institute"/>
            <person name="Kuo A."/>
            <person name="Gay G."/>
            <person name="Dore J."/>
            <person name="Kohler A."/>
            <person name="Nagy L.G."/>
            <person name="Floudas D."/>
            <person name="Copeland A."/>
            <person name="Barry K.W."/>
            <person name="Cichocki N."/>
            <person name="Veneault-Fourrey C."/>
            <person name="LaButti K."/>
            <person name="Lindquist E.A."/>
            <person name="Lipzen A."/>
            <person name="Lundell T."/>
            <person name="Morin E."/>
            <person name="Murat C."/>
            <person name="Sun H."/>
            <person name="Tunlid A."/>
            <person name="Henrissat B."/>
            <person name="Grigoriev I.V."/>
            <person name="Hibbett D.S."/>
            <person name="Martin F."/>
            <person name="Nordberg H.P."/>
            <person name="Cantor M.N."/>
            <person name="Hua S.X."/>
        </authorList>
    </citation>
    <scope>NUCLEOTIDE SEQUENCE [LARGE SCALE GENOMIC DNA]</scope>
    <source>
        <strain evidence="6">h7</strain>
    </source>
</reference>
<feature type="binding site" evidence="3">
    <location>
        <position position="80"/>
    </location>
    <ligand>
        <name>GTP</name>
        <dbReference type="ChEBI" id="CHEBI:37565"/>
    </ligand>
</feature>
<organism evidence="5 6">
    <name type="scientific">Hebeloma cylindrosporum</name>
    <dbReference type="NCBI Taxonomy" id="76867"/>
    <lineage>
        <taxon>Eukaryota</taxon>
        <taxon>Fungi</taxon>
        <taxon>Dikarya</taxon>
        <taxon>Basidiomycota</taxon>
        <taxon>Agaricomycotina</taxon>
        <taxon>Agaricomycetes</taxon>
        <taxon>Agaricomycetidae</taxon>
        <taxon>Agaricales</taxon>
        <taxon>Agaricineae</taxon>
        <taxon>Hymenogastraceae</taxon>
        <taxon>Hebeloma</taxon>
    </lineage>
</organism>
<keyword evidence="4" id="KW-0479">Metal-binding</keyword>
<evidence type="ECO:0000256" key="4">
    <source>
        <dbReference type="PIRSR" id="PIRSR606689-2"/>
    </source>
</evidence>
<dbReference type="PANTHER" id="PTHR11711">
    <property type="entry name" value="ADP RIBOSYLATION FACTOR-RELATED"/>
    <property type="match status" value="1"/>
</dbReference>
<evidence type="ECO:0000313" key="6">
    <source>
        <dbReference type="Proteomes" id="UP000053424"/>
    </source>
</evidence>
<keyword evidence="1 3" id="KW-0547">Nucleotide-binding</keyword>
<dbReference type="Gene3D" id="3.40.50.300">
    <property type="entry name" value="P-loop containing nucleotide triphosphate hydrolases"/>
    <property type="match status" value="1"/>
</dbReference>
<dbReference type="SMART" id="SM00177">
    <property type="entry name" value="ARF"/>
    <property type="match status" value="1"/>
</dbReference>
<gene>
    <name evidence="5" type="ORF">M413DRAFT_17481</name>
</gene>
<dbReference type="InterPro" id="IPR024156">
    <property type="entry name" value="Small_GTPase_ARF"/>
</dbReference>
<sequence>MGSIIRRLIDRFYPDSQGHMVTIVGLDYSGKTTLLYLLKLGEIVTTISSIGFNVETVDIMTSNGKPFRMTGWDLGTGCAGLQYHFGMIRIYLQSSTALIWVVDSCDRNRLQESVDALNKILANHDADAPKDKTRPRLMPILILANKSDKPEAMPLDEIRISFSKATSGRLVSIFGTALTDKGLETTGLPEAFDWLNLALEIAKSSQTTAIPKGLEPATPNPREQAILSEKLELWLTRIETDLEPEEFLTKFRSFTLPSWDHYTHIRIAYVMLTKYGRREGKDMIFKGLEKYIAISPLTKGRSFHFTMTYFWIQIVHFGIRNMPPTFISNAEAKPISSSIPPAASAPNLLPSPNDFAQFLLINPYVVDGNLWADYYTKDVLMSLKAKGEMVLPDKKPLPNLVVRDAINTVGNKG</sequence>
<reference evidence="6" key="2">
    <citation type="submission" date="2015-01" db="EMBL/GenBank/DDBJ databases">
        <title>Evolutionary Origins and Diversification of the Mycorrhizal Mutualists.</title>
        <authorList>
            <consortium name="DOE Joint Genome Institute"/>
            <consortium name="Mycorrhizal Genomics Consortium"/>
            <person name="Kohler A."/>
            <person name="Kuo A."/>
            <person name="Nagy L.G."/>
            <person name="Floudas D."/>
            <person name="Copeland A."/>
            <person name="Barry K.W."/>
            <person name="Cichocki N."/>
            <person name="Veneault-Fourrey C."/>
            <person name="LaButti K."/>
            <person name="Lindquist E.A."/>
            <person name="Lipzen A."/>
            <person name="Lundell T."/>
            <person name="Morin E."/>
            <person name="Murat C."/>
            <person name="Riley R."/>
            <person name="Ohm R."/>
            <person name="Sun H."/>
            <person name="Tunlid A."/>
            <person name="Henrissat B."/>
            <person name="Grigoriev I.V."/>
            <person name="Hibbett D.S."/>
            <person name="Martin F."/>
        </authorList>
    </citation>
    <scope>NUCLEOTIDE SEQUENCE [LARGE SCALE GENOMIC DNA]</scope>
    <source>
        <strain evidence="6">h7</strain>
    </source>
</reference>
<dbReference type="STRING" id="686832.A0A0C2Y716"/>
<evidence type="ECO:0000313" key="5">
    <source>
        <dbReference type="EMBL" id="KIM45608.1"/>
    </source>
</evidence>
<dbReference type="SUPFAM" id="SSF52540">
    <property type="entry name" value="P-loop containing nucleoside triphosphate hydrolases"/>
    <property type="match status" value="1"/>
</dbReference>
<dbReference type="EMBL" id="KN831772">
    <property type="protein sequence ID" value="KIM45608.1"/>
    <property type="molecule type" value="Genomic_DNA"/>
</dbReference>
<evidence type="ECO:0000256" key="2">
    <source>
        <dbReference type="ARBA" id="ARBA00023134"/>
    </source>
</evidence>
<dbReference type="GO" id="GO:0046872">
    <property type="term" value="F:metal ion binding"/>
    <property type="evidence" value="ECO:0007669"/>
    <property type="project" value="UniProtKB-KW"/>
</dbReference>
<dbReference type="InterPro" id="IPR027417">
    <property type="entry name" value="P-loop_NTPase"/>
</dbReference>
<feature type="binding site" evidence="3">
    <location>
        <begin position="25"/>
        <end position="32"/>
    </location>
    <ligand>
        <name>GTP</name>
        <dbReference type="ChEBI" id="CHEBI:37565"/>
    </ligand>
</feature>
<dbReference type="Pfam" id="PF00025">
    <property type="entry name" value="Arf"/>
    <property type="match status" value="1"/>
</dbReference>
<dbReference type="GO" id="GO:0003924">
    <property type="term" value="F:GTPase activity"/>
    <property type="evidence" value="ECO:0007669"/>
    <property type="project" value="InterPro"/>
</dbReference>
<dbReference type="AlphaFoldDB" id="A0A0C2Y716"/>
<dbReference type="PROSITE" id="PS51417">
    <property type="entry name" value="ARF"/>
    <property type="match status" value="1"/>
</dbReference>
<accession>A0A0C2Y716</accession>
<evidence type="ECO:0000256" key="3">
    <source>
        <dbReference type="PIRSR" id="PIRSR606689-1"/>
    </source>
</evidence>
<keyword evidence="4" id="KW-0460">Magnesium</keyword>
<dbReference type="Proteomes" id="UP000053424">
    <property type="component" value="Unassembled WGS sequence"/>
</dbReference>
<evidence type="ECO:0000256" key="1">
    <source>
        <dbReference type="ARBA" id="ARBA00022741"/>
    </source>
</evidence>
<protein>
    <submittedName>
        <fullName evidence="5">Uncharacterized protein</fullName>
    </submittedName>
</protein>
<name>A0A0C2Y716_HEBCY</name>
<dbReference type="OrthoDB" id="427186at2759"/>
<keyword evidence="6" id="KW-1185">Reference proteome</keyword>
<dbReference type="HOGENOM" id="CLU_690875_0_0_1"/>
<dbReference type="InterPro" id="IPR006689">
    <property type="entry name" value="Small_GTPase_ARF/SAR"/>
</dbReference>
<feature type="binding site" evidence="3">
    <location>
        <begin position="145"/>
        <end position="148"/>
    </location>
    <ligand>
        <name>GTP</name>
        <dbReference type="ChEBI" id="CHEBI:37565"/>
    </ligand>
</feature>